<sequence>SWAHRHCRVALTAYTRQSTQHADANDFEEHRHLGDEFSGVAVQEEEGAIKLCGEKSNTPKLGWVDCYSSYQRTRQRAGTENLGERRPAAQHNPPTPSAVGLDVQGVEAGDGSGAEQEKCSKAAPDVQRALLLNGWREERGIGSSSSRRETCNATETRGPLLTKKQKRLLARAELEKDRIASGFSSRSQTGKSRRGKQGAGKRRSTRVAGLDDVLANKTSNGRMGGDPSQMAPPDEEFLGEHDSMDSTLDLERLNLERATLERMPVVWPDSGDELEVDEQEGSDDGADDIASQEGVWDRELELEDAGTIPEHELKNVPDWDDEERESGATSADDVALELVPELD</sequence>
<name>A0ABQ0L490_MYCCL</name>
<feature type="compositionally biased region" description="Basic residues" evidence="1">
    <location>
        <begin position="191"/>
        <end position="205"/>
    </location>
</feature>
<keyword evidence="3" id="KW-1185">Reference proteome</keyword>
<protein>
    <recommendedName>
        <fullName evidence="4">G-patch domain-containing protein</fullName>
    </recommendedName>
</protein>
<organism evidence="2 3">
    <name type="scientific">Mycena chlorophos</name>
    <name type="common">Agaric fungus</name>
    <name type="synonym">Agaricus chlorophos</name>
    <dbReference type="NCBI Taxonomy" id="658473"/>
    <lineage>
        <taxon>Eukaryota</taxon>
        <taxon>Fungi</taxon>
        <taxon>Dikarya</taxon>
        <taxon>Basidiomycota</taxon>
        <taxon>Agaricomycotina</taxon>
        <taxon>Agaricomycetes</taxon>
        <taxon>Agaricomycetidae</taxon>
        <taxon>Agaricales</taxon>
        <taxon>Marasmiineae</taxon>
        <taxon>Mycenaceae</taxon>
        <taxon>Mycena</taxon>
    </lineage>
</organism>
<dbReference type="Proteomes" id="UP000815677">
    <property type="component" value="Unassembled WGS sequence"/>
</dbReference>
<feature type="region of interest" description="Disordered" evidence="1">
    <location>
        <begin position="179"/>
        <end position="245"/>
    </location>
</feature>
<feature type="region of interest" description="Disordered" evidence="1">
    <location>
        <begin position="137"/>
        <end position="165"/>
    </location>
</feature>
<evidence type="ECO:0000313" key="3">
    <source>
        <dbReference type="Proteomes" id="UP000815677"/>
    </source>
</evidence>
<dbReference type="EMBL" id="DF841825">
    <property type="protein sequence ID" value="GAT45873.1"/>
    <property type="molecule type" value="Genomic_DNA"/>
</dbReference>
<feature type="non-terminal residue" evidence="2">
    <location>
        <position position="1"/>
    </location>
</feature>
<feature type="region of interest" description="Disordered" evidence="1">
    <location>
        <begin position="264"/>
        <end position="343"/>
    </location>
</feature>
<evidence type="ECO:0000256" key="1">
    <source>
        <dbReference type="SAM" id="MobiDB-lite"/>
    </source>
</evidence>
<gene>
    <name evidence="2" type="ORF">MCHLO_03424</name>
</gene>
<evidence type="ECO:0008006" key="4">
    <source>
        <dbReference type="Google" id="ProtNLM"/>
    </source>
</evidence>
<accession>A0ABQ0L490</accession>
<feature type="region of interest" description="Disordered" evidence="1">
    <location>
        <begin position="75"/>
        <end position="123"/>
    </location>
</feature>
<proteinExistence type="predicted"/>
<feature type="compositionally biased region" description="Basic and acidic residues" evidence="1">
    <location>
        <begin position="137"/>
        <end position="150"/>
    </location>
</feature>
<evidence type="ECO:0000313" key="2">
    <source>
        <dbReference type="EMBL" id="GAT45873.1"/>
    </source>
</evidence>
<reference evidence="2" key="1">
    <citation type="submission" date="2014-09" db="EMBL/GenBank/DDBJ databases">
        <title>Genome sequence of the luminous mushroom Mycena chlorophos for searching fungal bioluminescence genes.</title>
        <authorList>
            <person name="Tanaka Y."/>
            <person name="Kasuga D."/>
            <person name="Oba Y."/>
            <person name="Hase S."/>
            <person name="Sato K."/>
            <person name="Oba Y."/>
            <person name="Sakakibara Y."/>
        </authorList>
    </citation>
    <scope>NUCLEOTIDE SEQUENCE</scope>
</reference>
<feature type="compositionally biased region" description="Acidic residues" evidence="1">
    <location>
        <begin position="270"/>
        <end position="287"/>
    </location>
</feature>